<proteinExistence type="predicted"/>
<evidence type="ECO:0000313" key="2">
    <source>
        <dbReference type="Proteomes" id="UP001607303"/>
    </source>
</evidence>
<comment type="caution">
    <text evidence="1">The sequence shown here is derived from an EMBL/GenBank/DDBJ whole genome shotgun (WGS) entry which is preliminary data.</text>
</comment>
<name>A0ABD2ASJ2_VESMC</name>
<dbReference type="Proteomes" id="UP001607303">
    <property type="component" value="Unassembled WGS sequence"/>
</dbReference>
<dbReference type="EMBL" id="JAYRBN010000114">
    <property type="protein sequence ID" value="KAL2723579.1"/>
    <property type="molecule type" value="Genomic_DNA"/>
</dbReference>
<accession>A0ABD2ASJ2</accession>
<sequence>LEIAIFSYNTSVHEGHNICHIRSSLIKELNEQLAKSHKSTKHNLNSSKDVAECEASNLQMINNTIFIQFKYIECRIEIDRTIFHCGMHSHISLVHNEQREYLHPSAMPAIAHDGKSFTKDKRPSLSSTPAKGLNVATHRHMRRLGRPNIRKNYVIRLLCRH</sequence>
<keyword evidence="2" id="KW-1185">Reference proteome</keyword>
<organism evidence="1 2">
    <name type="scientific">Vespula maculifrons</name>
    <name type="common">Eastern yellow jacket</name>
    <name type="synonym">Wasp</name>
    <dbReference type="NCBI Taxonomy" id="7453"/>
    <lineage>
        <taxon>Eukaryota</taxon>
        <taxon>Metazoa</taxon>
        <taxon>Ecdysozoa</taxon>
        <taxon>Arthropoda</taxon>
        <taxon>Hexapoda</taxon>
        <taxon>Insecta</taxon>
        <taxon>Pterygota</taxon>
        <taxon>Neoptera</taxon>
        <taxon>Endopterygota</taxon>
        <taxon>Hymenoptera</taxon>
        <taxon>Apocrita</taxon>
        <taxon>Aculeata</taxon>
        <taxon>Vespoidea</taxon>
        <taxon>Vespidae</taxon>
        <taxon>Vespinae</taxon>
        <taxon>Vespula</taxon>
    </lineage>
</organism>
<dbReference type="Pfam" id="PF24664">
    <property type="entry name" value="Monjiviricetes_fusion"/>
    <property type="match status" value="1"/>
</dbReference>
<protein>
    <submittedName>
        <fullName evidence="1">Coatomer subunit beta</fullName>
    </submittedName>
</protein>
<reference evidence="1 2" key="1">
    <citation type="journal article" date="2024" name="Ann. Entomol. Soc. Am.">
        <title>Genomic analyses of the southern and eastern yellowjacket wasps (Hymenoptera: Vespidae) reveal evolutionary signatures of social life.</title>
        <authorList>
            <person name="Catto M.A."/>
            <person name="Caine P.B."/>
            <person name="Orr S.E."/>
            <person name="Hunt B.G."/>
            <person name="Goodisman M.A.D."/>
        </authorList>
    </citation>
    <scope>NUCLEOTIDE SEQUENCE [LARGE SCALE GENOMIC DNA]</scope>
    <source>
        <strain evidence="1">232</strain>
        <tissue evidence="1">Head and thorax</tissue>
    </source>
</reference>
<dbReference type="AlphaFoldDB" id="A0ABD2ASJ2"/>
<evidence type="ECO:0000313" key="1">
    <source>
        <dbReference type="EMBL" id="KAL2723579.1"/>
    </source>
</evidence>
<gene>
    <name evidence="1" type="ORF">V1477_019430</name>
</gene>
<feature type="non-terminal residue" evidence="1">
    <location>
        <position position="1"/>
    </location>
</feature>